<feature type="coiled-coil region" evidence="1">
    <location>
        <begin position="92"/>
        <end position="130"/>
    </location>
</feature>
<organism evidence="3 4">
    <name type="scientific">Crocosphaera subtropica (strain ATCC 51142 / BH68)</name>
    <name type="common">Cyanothece sp. (strain ATCC 51142)</name>
    <dbReference type="NCBI Taxonomy" id="43989"/>
    <lineage>
        <taxon>Bacteria</taxon>
        <taxon>Bacillati</taxon>
        <taxon>Cyanobacteriota</taxon>
        <taxon>Cyanophyceae</taxon>
        <taxon>Oscillatoriophycideae</taxon>
        <taxon>Chroococcales</taxon>
        <taxon>Aphanothecaceae</taxon>
        <taxon>Crocosphaera</taxon>
        <taxon>Crocosphaera subtropica</taxon>
    </lineage>
</organism>
<evidence type="ECO:0000313" key="4">
    <source>
        <dbReference type="Proteomes" id="UP000001203"/>
    </source>
</evidence>
<dbReference type="RefSeq" id="WP_009544610.1">
    <property type="nucleotide sequence ID" value="NC_010546.1"/>
</dbReference>
<dbReference type="EMBL" id="CP000806">
    <property type="protein sequence ID" value="ACB52049.1"/>
    <property type="molecule type" value="Genomic_DNA"/>
</dbReference>
<dbReference type="SMART" id="SM00530">
    <property type="entry name" value="HTH_XRE"/>
    <property type="match status" value="1"/>
</dbReference>
<dbReference type="eggNOG" id="COG0576">
    <property type="taxonomic scope" value="Bacteria"/>
</dbReference>
<dbReference type="STRING" id="43989.cce_2701"/>
<dbReference type="AlphaFoldDB" id="B1WTC7"/>
<keyword evidence="4" id="KW-1185">Reference proteome</keyword>
<accession>B1WTC7</accession>
<dbReference type="GO" id="GO:0003677">
    <property type="term" value="F:DNA binding"/>
    <property type="evidence" value="ECO:0007669"/>
    <property type="project" value="InterPro"/>
</dbReference>
<sequence>MNQSTPYVSNQQKLQQLMEEAEIANFEQLSQLSGVSQWQLNRLLTGLLPKLPITDLLKLSQVLKISLEQLLLQFETTESLSADWEIASQGISANIDSNAMALQQEYKQLQQQLNQQKERLEKEFQGSSIAALESWLLQWPTAAIVAQKNPEISAVKLLPLVKPIFELLKQWGLEMKGSVGEVVSYNPQLHQLLEGGGHAEPGDPVIIRYVGYSHDHKLLYRAKVSPVKKEETTS</sequence>
<feature type="domain" description="HTH cro/C1-type" evidence="2">
    <location>
        <begin position="27"/>
        <end position="70"/>
    </location>
</feature>
<gene>
    <name evidence="3" type="ordered locus">cce_2701</name>
</gene>
<dbReference type="Pfam" id="PF13443">
    <property type="entry name" value="HTH_26"/>
    <property type="match status" value="1"/>
</dbReference>
<name>B1WTC7_CROS5</name>
<dbReference type="InterPro" id="IPR010982">
    <property type="entry name" value="Lambda_DNA-bd_dom_sf"/>
</dbReference>
<evidence type="ECO:0000256" key="1">
    <source>
        <dbReference type="SAM" id="Coils"/>
    </source>
</evidence>
<dbReference type="InterPro" id="IPR001387">
    <property type="entry name" value="Cro/C1-type_HTH"/>
</dbReference>
<proteinExistence type="predicted"/>
<protein>
    <recommendedName>
        <fullName evidence="2">HTH cro/C1-type domain-containing protein</fullName>
    </recommendedName>
</protein>
<dbReference type="CDD" id="cd00093">
    <property type="entry name" value="HTH_XRE"/>
    <property type="match status" value="1"/>
</dbReference>
<dbReference type="OrthoDB" id="582213at2"/>
<evidence type="ECO:0000259" key="2">
    <source>
        <dbReference type="PROSITE" id="PS50943"/>
    </source>
</evidence>
<dbReference type="HOGENOM" id="CLU_078800_0_0_3"/>
<reference evidence="3 4" key="1">
    <citation type="journal article" date="2008" name="Proc. Natl. Acad. Sci. U.S.A.">
        <title>The genome of Cyanothece 51142, a unicellular diazotrophic cyanobacterium important in the marine nitrogen cycle.</title>
        <authorList>
            <person name="Welsh E.A."/>
            <person name="Liberton M."/>
            <person name="Stoeckel J."/>
            <person name="Loh T."/>
            <person name="Elvitigala T."/>
            <person name="Wang C."/>
            <person name="Wollam A."/>
            <person name="Fulton R.S."/>
            <person name="Clifton S.W."/>
            <person name="Jacobs J.M."/>
            <person name="Aurora R."/>
            <person name="Ghosh B.K."/>
            <person name="Sherman L.A."/>
            <person name="Smith R.D."/>
            <person name="Wilson R.K."/>
            <person name="Pakrasi H.B."/>
        </authorList>
    </citation>
    <scope>NUCLEOTIDE SEQUENCE [LARGE SCALE GENOMIC DNA]</scope>
    <source>
        <strain evidence="4">ATCC 51142 / BH68</strain>
    </source>
</reference>
<evidence type="ECO:0000313" key="3">
    <source>
        <dbReference type="EMBL" id="ACB52049.1"/>
    </source>
</evidence>
<dbReference type="SUPFAM" id="SSF47413">
    <property type="entry name" value="lambda repressor-like DNA-binding domains"/>
    <property type="match status" value="1"/>
</dbReference>
<dbReference type="KEGG" id="cyt:cce_2701"/>
<dbReference type="PROSITE" id="PS50943">
    <property type="entry name" value="HTH_CROC1"/>
    <property type="match status" value="1"/>
</dbReference>
<dbReference type="Proteomes" id="UP000001203">
    <property type="component" value="Chromosome circular"/>
</dbReference>
<keyword evidence="1" id="KW-0175">Coiled coil</keyword>